<proteinExistence type="predicted"/>
<accession>A0ACB9C5Y1</accession>
<evidence type="ECO:0000313" key="2">
    <source>
        <dbReference type="Proteomes" id="UP001055879"/>
    </source>
</evidence>
<organism evidence="1 2">
    <name type="scientific">Arctium lappa</name>
    <name type="common">Greater burdock</name>
    <name type="synonym">Lappa major</name>
    <dbReference type="NCBI Taxonomy" id="4217"/>
    <lineage>
        <taxon>Eukaryota</taxon>
        <taxon>Viridiplantae</taxon>
        <taxon>Streptophyta</taxon>
        <taxon>Embryophyta</taxon>
        <taxon>Tracheophyta</taxon>
        <taxon>Spermatophyta</taxon>
        <taxon>Magnoliopsida</taxon>
        <taxon>eudicotyledons</taxon>
        <taxon>Gunneridae</taxon>
        <taxon>Pentapetalae</taxon>
        <taxon>asterids</taxon>
        <taxon>campanulids</taxon>
        <taxon>Asterales</taxon>
        <taxon>Asteraceae</taxon>
        <taxon>Carduoideae</taxon>
        <taxon>Cardueae</taxon>
        <taxon>Arctiinae</taxon>
        <taxon>Arctium</taxon>
    </lineage>
</organism>
<evidence type="ECO:0000313" key="1">
    <source>
        <dbReference type="EMBL" id="KAI3729737.1"/>
    </source>
</evidence>
<gene>
    <name evidence="1" type="ORF">L6452_18402</name>
</gene>
<reference evidence="2" key="1">
    <citation type="journal article" date="2022" name="Mol. Ecol. Resour.">
        <title>The genomes of chicory, endive, great burdock and yacon provide insights into Asteraceae palaeo-polyploidization history and plant inulin production.</title>
        <authorList>
            <person name="Fan W."/>
            <person name="Wang S."/>
            <person name="Wang H."/>
            <person name="Wang A."/>
            <person name="Jiang F."/>
            <person name="Liu H."/>
            <person name="Zhao H."/>
            <person name="Xu D."/>
            <person name="Zhang Y."/>
        </authorList>
    </citation>
    <scope>NUCLEOTIDE SEQUENCE [LARGE SCALE GENOMIC DNA]</scope>
    <source>
        <strain evidence="2">cv. Niubang</strain>
    </source>
</reference>
<keyword evidence="2" id="KW-1185">Reference proteome</keyword>
<dbReference type="EMBL" id="CM042051">
    <property type="protein sequence ID" value="KAI3729737.1"/>
    <property type="molecule type" value="Genomic_DNA"/>
</dbReference>
<protein>
    <submittedName>
        <fullName evidence="1">Uncharacterized protein</fullName>
    </submittedName>
</protein>
<reference evidence="1 2" key="2">
    <citation type="journal article" date="2022" name="Mol. Ecol. Resour.">
        <title>The genomes of chicory, endive, great burdock and yacon provide insights into Asteraceae paleo-polyploidization history and plant inulin production.</title>
        <authorList>
            <person name="Fan W."/>
            <person name="Wang S."/>
            <person name="Wang H."/>
            <person name="Wang A."/>
            <person name="Jiang F."/>
            <person name="Liu H."/>
            <person name="Zhao H."/>
            <person name="Xu D."/>
            <person name="Zhang Y."/>
        </authorList>
    </citation>
    <scope>NUCLEOTIDE SEQUENCE [LARGE SCALE GENOMIC DNA]</scope>
    <source>
        <strain evidence="2">cv. Niubang</strain>
    </source>
</reference>
<name>A0ACB9C5Y1_ARCLA</name>
<sequence length="573" mass="65017">MTGQKALLSNYTEKFSRNLRFGNHQFSPILGYGDIIQDNITIKNVSYVEHLGYILFSIDQFCDKGLKVNFKSKSCSVRTEDGKELLVGNQKTNLYTNNLSKVQNDNQVCLLTKASMQRSWLWHQRLSHLNFRYINKLVSGKLVNGPLELKYVKEHLRAACEKWKMKRDPHKPKPEPSTSSPLELLHMDLYGPMRTQSIGGKKYVLVIVDNYSRYRWVKFLRSKDETPEVLITFSEDDPGESAETSQVSSEPVVTGVLAYEQLSSEPVLEKNKSNEASCSTSHLSDLDILFELFDDEYLGSNVYKPVVVDRMEDSTTNHLTTSDVSPESNSLIQQDIPIQMPTPIVEVVSTNDEQEVAESVGCAVRTIHQTEQVVPTKASAPITLTESLPHDVQNEEVDSGFLDDNHDQSSSNPLPHKHLWTKEHPLHQVIDDLNKSVKTRSTTLNQCMHDSILSKIETTRVLEALADSNWVSAVQEELNQFEALKVWILVPKPEGKTVIGTKWVFKNKKDENGIVIRNKARLVTKGYRKEEGIDYACSSSAYRGNLHVSSLRNSQEFHCLSNGREDCFSKWHT</sequence>
<comment type="caution">
    <text evidence="1">The sequence shown here is derived from an EMBL/GenBank/DDBJ whole genome shotgun (WGS) entry which is preliminary data.</text>
</comment>
<dbReference type="Proteomes" id="UP001055879">
    <property type="component" value="Linkage Group LG05"/>
</dbReference>